<dbReference type="Pfam" id="PF02811">
    <property type="entry name" value="PHP"/>
    <property type="match status" value="1"/>
</dbReference>
<keyword evidence="9" id="KW-0548">Nucleotidyltransferase</keyword>
<dbReference type="InterPro" id="IPR002054">
    <property type="entry name" value="DNA-dir_DNA_pol_X"/>
</dbReference>
<evidence type="ECO:0000256" key="21">
    <source>
        <dbReference type="ARBA" id="ARBA00049244"/>
    </source>
</evidence>
<keyword evidence="26" id="KW-1185">Reference proteome</keyword>
<dbReference type="InterPro" id="IPR010996">
    <property type="entry name" value="HHH_MUS81"/>
</dbReference>
<dbReference type="InterPro" id="IPR037160">
    <property type="entry name" value="DNA_Pol_thumb_sf"/>
</dbReference>
<dbReference type="InterPro" id="IPR010994">
    <property type="entry name" value="RuvA_2-like"/>
</dbReference>
<evidence type="ECO:0000259" key="24">
    <source>
        <dbReference type="SMART" id="SM00483"/>
    </source>
</evidence>
<dbReference type="Gene3D" id="3.20.20.140">
    <property type="entry name" value="Metal-dependent hydrolases"/>
    <property type="match status" value="1"/>
</dbReference>
<dbReference type="STRING" id="1630136.AS592_02870"/>
<proteinExistence type="predicted"/>
<dbReference type="Pfam" id="PF14716">
    <property type="entry name" value="HHH_8"/>
    <property type="match status" value="1"/>
</dbReference>
<evidence type="ECO:0000256" key="11">
    <source>
        <dbReference type="ARBA" id="ARBA00022763"/>
    </source>
</evidence>
<dbReference type="InterPro" id="IPR029398">
    <property type="entry name" value="PolB_thumb"/>
</dbReference>
<evidence type="ECO:0000256" key="15">
    <source>
        <dbReference type="ARBA" id="ARBA00023204"/>
    </source>
</evidence>
<name>A0A151CIH6_9BACT</name>
<dbReference type="InterPro" id="IPR028207">
    <property type="entry name" value="DNA_pol_B_palm_palm"/>
</dbReference>
<dbReference type="GO" id="GO:0005829">
    <property type="term" value="C:cytosol"/>
    <property type="evidence" value="ECO:0007669"/>
    <property type="project" value="TreeGrafter"/>
</dbReference>
<dbReference type="GO" id="GO:0008270">
    <property type="term" value="F:zinc ion binding"/>
    <property type="evidence" value="ECO:0007669"/>
    <property type="project" value="TreeGrafter"/>
</dbReference>
<evidence type="ECO:0000256" key="17">
    <source>
        <dbReference type="ARBA" id="ARBA00035726"/>
    </source>
</evidence>
<dbReference type="Gene3D" id="1.10.150.20">
    <property type="entry name" value="5' to 3' exonuclease, C-terminal subdomain"/>
    <property type="match status" value="1"/>
</dbReference>
<feature type="domain" description="Helix-hairpin-helix DNA-binding motif class 1" evidence="22">
    <location>
        <begin position="129"/>
        <end position="148"/>
    </location>
</feature>
<dbReference type="CDD" id="cd00141">
    <property type="entry name" value="NT_POLXc"/>
    <property type="match status" value="1"/>
</dbReference>
<keyword evidence="12" id="KW-0832">Ubl conjugation</keyword>
<reference evidence="25 26" key="1">
    <citation type="submission" date="2015-11" db="EMBL/GenBank/DDBJ databases">
        <title>Draft genome of Sulfurovum riftiae 1812E, a member of the Epsilonproteobacteria isolated from the tube of the deep-sea hydrothermal vent tubewom Riftia pachyptila.</title>
        <authorList>
            <person name="Vetriani C."/>
            <person name="Giovannelli D."/>
        </authorList>
    </citation>
    <scope>NUCLEOTIDE SEQUENCE [LARGE SCALE GENOMIC DNA]</scope>
    <source>
        <strain evidence="25 26">1812E</strain>
    </source>
</reference>
<dbReference type="Proteomes" id="UP000075359">
    <property type="component" value="Unassembled WGS sequence"/>
</dbReference>
<comment type="catalytic activity">
    <reaction evidence="18">
        <text>2'-deoxyribonucleotide-(2'-deoxyribose 5'-phosphate)-2'-deoxyribonucleotide-DNA = a 3'-end 2'-deoxyribonucleotide-(2,3-dehydro-2,3-deoxyribose 5'-phosphate)-DNA + a 5'-end 5'-phospho-2'-deoxyribonucleoside-DNA + H(+)</text>
        <dbReference type="Rhea" id="RHEA:66592"/>
        <dbReference type="Rhea" id="RHEA-COMP:13180"/>
        <dbReference type="Rhea" id="RHEA-COMP:16897"/>
        <dbReference type="Rhea" id="RHEA-COMP:17067"/>
        <dbReference type="ChEBI" id="CHEBI:15378"/>
        <dbReference type="ChEBI" id="CHEBI:136412"/>
        <dbReference type="ChEBI" id="CHEBI:157695"/>
        <dbReference type="ChEBI" id="CHEBI:167181"/>
        <dbReference type="EC" id="4.2.99.18"/>
    </reaction>
</comment>
<comment type="caution">
    <text evidence="25">The sequence shown here is derived from an EMBL/GenBank/DDBJ whole genome shotgun (WGS) entry which is preliminary data.</text>
</comment>
<dbReference type="PRINTS" id="PR00870">
    <property type="entry name" value="DNAPOLXBETA"/>
</dbReference>
<dbReference type="InterPro" id="IPR050243">
    <property type="entry name" value="PHP_phosphatase"/>
</dbReference>
<dbReference type="GO" id="GO:0003887">
    <property type="term" value="F:DNA-directed DNA polymerase activity"/>
    <property type="evidence" value="ECO:0007669"/>
    <property type="project" value="UniProtKB-KW"/>
</dbReference>
<keyword evidence="13" id="KW-0239">DNA-directed DNA polymerase</keyword>
<dbReference type="SUPFAM" id="SSF47781">
    <property type="entry name" value="RuvA domain 2-like"/>
    <property type="match status" value="1"/>
</dbReference>
<dbReference type="Gene3D" id="1.10.150.110">
    <property type="entry name" value="DNA polymerase beta, N-terminal domain-like"/>
    <property type="match status" value="1"/>
</dbReference>
<feature type="domain" description="Polymerase/histidinol phosphatase N-terminal" evidence="23">
    <location>
        <begin position="340"/>
        <end position="419"/>
    </location>
</feature>
<dbReference type="PIRSF" id="PIRSF005047">
    <property type="entry name" value="UCP005047_YshC"/>
    <property type="match status" value="1"/>
</dbReference>
<evidence type="ECO:0000256" key="20">
    <source>
        <dbReference type="ARBA" id="ARBA00045548"/>
    </source>
</evidence>
<dbReference type="RefSeq" id="WP_067329059.1">
    <property type="nucleotide sequence ID" value="NZ_LNKT01000002.1"/>
</dbReference>
<evidence type="ECO:0000256" key="8">
    <source>
        <dbReference type="ARBA" id="ARBA00022679"/>
    </source>
</evidence>
<dbReference type="SUPFAM" id="SSF89550">
    <property type="entry name" value="PHP domain-like"/>
    <property type="match status" value="1"/>
</dbReference>
<evidence type="ECO:0000256" key="14">
    <source>
        <dbReference type="ARBA" id="ARBA00023053"/>
    </source>
</evidence>
<dbReference type="AlphaFoldDB" id="A0A151CIH6"/>
<evidence type="ECO:0000256" key="2">
    <source>
        <dbReference type="ARBA" id="ARBA00004496"/>
    </source>
</evidence>
<protein>
    <recommendedName>
        <fullName evidence="5">DNA polymerase beta</fullName>
        <ecNumber evidence="3">2.7.7.7</ecNumber>
        <ecNumber evidence="4">4.2.99.18</ecNumber>
    </recommendedName>
    <alternativeName>
        <fullName evidence="16">5'-deoxyribose-phosphate lyase</fullName>
    </alternativeName>
    <alternativeName>
        <fullName evidence="17">AP lyase</fullName>
    </alternativeName>
</protein>
<evidence type="ECO:0000256" key="1">
    <source>
        <dbReference type="ARBA" id="ARBA00001946"/>
    </source>
</evidence>
<evidence type="ECO:0000256" key="7">
    <source>
        <dbReference type="ARBA" id="ARBA00022634"/>
    </source>
</evidence>
<dbReference type="SMART" id="SM00483">
    <property type="entry name" value="POLXc"/>
    <property type="match status" value="1"/>
</dbReference>
<keyword evidence="14" id="KW-0915">Sodium</keyword>
<dbReference type="InterPro" id="IPR043519">
    <property type="entry name" value="NT_sf"/>
</dbReference>
<keyword evidence="7" id="KW-0237">DNA synthesis</keyword>
<feature type="domain" description="Helix-hairpin-helix DNA-binding motif class 1" evidence="22">
    <location>
        <begin position="54"/>
        <end position="73"/>
    </location>
</feature>
<comment type="function">
    <text evidence="20">Repair polymerase that plays a key role in base-excision repair. During this process, the damaged base is excised by specific DNA glycosylases, the DNA backbone is nicked at the abasic site by an apurinic/apyrimidic (AP) endonuclease, and POLB removes 5'-deoxyribose-phosphate from the preincised AP site acting as a 5'-deoxyribose-phosphate lyase (5'-dRP lyase); through its DNA polymerase activity, it adds one nucleotide to the 3' end of the arising single-nucleotide gap. Conducts 'gap-filling' DNA synthesis in a stepwise distributive fashion rather than in a processive fashion as for other DNA polymerases. It is also able to cleave sugar-phosphate bonds 3' to an intact AP site, acting as an AP lyase.</text>
</comment>
<sequence length="572" mass="64722">MFISNAEIASIFTQMADLLEIRGEDPFKTRAYRNAARTIENLGTDLAKMVEAGEDISKLPTIGERIANKIREIVQTGRLAKLEYLKHAFPPHLLDLLKVEGIGPKRAKILYQELHIGSLDALKKAAEAHKISQLKGFSEKLEKKILKGTLLAKKEGKRFLYAIAEPYADALEKYLKSFGEAEQVTVAGSFRRRKETVGDLDILATSKEPSALIDYFVKYPDIRKIISQGDTRSTVILRNEMQVDLRCVHEESYGAALHYFTGSKSHNIAIRIMARDMGMKVNEYGVFKGEKKIAGATEAEVYESVGLRYIEPELRESRGEHTAAKEDRLPKLIEIGDLKGDLHMHTTYSDGHNTILEMTEAAKEMGYSYITITDHSKHMAIVHGLDEKRLRRQIEEIDKINERLKGITILKSIEVDILEDGSLALPDSVLKELDLVVAAVHDKFNLSQKVQTQRILKALENPYVKILAHPTGRLIGEREPYRVSMKKLFEGVKNNGCFLEINAQPKRLDLKDIYIQRAKEAGVRFVISTDAHNKASLAYMKYGIYQARRGWLEKKDVLNTLSLSSFKKALKR</sequence>
<comment type="subcellular location">
    <subcellularLocation>
        <location evidence="2">Cytoplasm</location>
    </subcellularLocation>
</comment>
<dbReference type="InterPro" id="IPR002008">
    <property type="entry name" value="DNA_pol_X_beta-like"/>
</dbReference>
<keyword evidence="8" id="KW-0808">Transferase</keyword>
<dbReference type="GO" id="GO:0140078">
    <property type="term" value="F:class I DNA-(apurinic or apyrimidinic site) endonuclease activity"/>
    <property type="evidence" value="ECO:0007669"/>
    <property type="project" value="UniProtKB-EC"/>
</dbReference>
<dbReference type="SUPFAM" id="SSF47802">
    <property type="entry name" value="DNA polymerase beta, N-terminal domain-like"/>
    <property type="match status" value="1"/>
</dbReference>
<dbReference type="EC" id="4.2.99.18" evidence="4"/>
<dbReference type="EMBL" id="LNKT01000002">
    <property type="protein sequence ID" value="KYJ87297.1"/>
    <property type="molecule type" value="Genomic_DNA"/>
</dbReference>
<dbReference type="GO" id="GO:0003677">
    <property type="term" value="F:DNA binding"/>
    <property type="evidence" value="ECO:0007669"/>
    <property type="project" value="InterPro"/>
</dbReference>
<evidence type="ECO:0000256" key="9">
    <source>
        <dbReference type="ARBA" id="ARBA00022695"/>
    </source>
</evidence>
<dbReference type="InterPro" id="IPR027421">
    <property type="entry name" value="DNA_pol_lamdba_lyase_dom_sf"/>
</dbReference>
<keyword evidence="10" id="KW-0235">DNA replication</keyword>
<keyword evidence="15" id="KW-0234">DNA repair</keyword>
<feature type="domain" description="DNA-directed DNA polymerase X" evidence="24">
    <location>
        <begin position="3"/>
        <end position="316"/>
    </location>
</feature>
<comment type="catalytic activity">
    <reaction evidence="19">
        <text>a 5'-end 2'-deoxyribose-2'-deoxyribonucleotide-DNA = (2E,4S)-4-hydroxypenten-2-al-5-phosphate + a 5'-end 5'-phospho-2'-deoxyribonucleoside-DNA + H(+)</text>
        <dbReference type="Rhea" id="RHEA:76255"/>
        <dbReference type="Rhea" id="RHEA-COMP:13180"/>
        <dbReference type="Rhea" id="RHEA-COMP:18657"/>
        <dbReference type="ChEBI" id="CHEBI:15378"/>
        <dbReference type="ChEBI" id="CHEBI:136412"/>
        <dbReference type="ChEBI" id="CHEBI:195194"/>
        <dbReference type="ChEBI" id="CHEBI:195195"/>
    </reaction>
</comment>
<dbReference type="SMART" id="SM00481">
    <property type="entry name" value="POLIIIAc"/>
    <property type="match status" value="1"/>
</dbReference>
<evidence type="ECO:0000256" key="16">
    <source>
        <dbReference type="ARBA" id="ARBA00035717"/>
    </source>
</evidence>
<evidence type="ECO:0000256" key="4">
    <source>
        <dbReference type="ARBA" id="ARBA00012720"/>
    </source>
</evidence>
<dbReference type="GO" id="GO:0006281">
    <property type="term" value="P:DNA repair"/>
    <property type="evidence" value="ECO:0007669"/>
    <property type="project" value="UniProtKB-KW"/>
</dbReference>
<dbReference type="CDD" id="cd07436">
    <property type="entry name" value="PHP_PolX"/>
    <property type="match status" value="1"/>
</dbReference>
<evidence type="ECO:0000256" key="12">
    <source>
        <dbReference type="ARBA" id="ARBA00022843"/>
    </source>
</evidence>
<dbReference type="EC" id="2.7.7.7" evidence="3"/>
<evidence type="ECO:0000256" key="19">
    <source>
        <dbReference type="ARBA" id="ARBA00044678"/>
    </source>
</evidence>
<evidence type="ECO:0000256" key="18">
    <source>
        <dbReference type="ARBA" id="ARBA00044632"/>
    </source>
</evidence>
<evidence type="ECO:0000313" key="26">
    <source>
        <dbReference type="Proteomes" id="UP000075359"/>
    </source>
</evidence>
<dbReference type="InterPro" id="IPR047967">
    <property type="entry name" value="PolX_PHP"/>
</dbReference>
<comment type="cofactor">
    <cofactor evidence="1">
        <name>Mg(2+)</name>
        <dbReference type="ChEBI" id="CHEBI:18420"/>
    </cofactor>
</comment>
<keyword evidence="11" id="KW-0227">DNA damage</keyword>
<evidence type="ECO:0000256" key="3">
    <source>
        <dbReference type="ARBA" id="ARBA00012417"/>
    </source>
</evidence>
<dbReference type="Gene3D" id="3.30.460.10">
    <property type="entry name" value="Beta Polymerase, domain 2"/>
    <property type="match status" value="1"/>
</dbReference>
<evidence type="ECO:0000256" key="10">
    <source>
        <dbReference type="ARBA" id="ARBA00022705"/>
    </source>
</evidence>
<evidence type="ECO:0000313" key="25">
    <source>
        <dbReference type="EMBL" id="KYJ87297.1"/>
    </source>
</evidence>
<evidence type="ECO:0000256" key="6">
    <source>
        <dbReference type="ARBA" id="ARBA00022481"/>
    </source>
</evidence>
<dbReference type="GO" id="GO:0042578">
    <property type="term" value="F:phosphoric ester hydrolase activity"/>
    <property type="evidence" value="ECO:0007669"/>
    <property type="project" value="TreeGrafter"/>
</dbReference>
<dbReference type="InterPro" id="IPR004013">
    <property type="entry name" value="PHP_dom"/>
</dbReference>
<dbReference type="PANTHER" id="PTHR36928">
    <property type="entry name" value="PHOSPHATASE YCDX-RELATED"/>
    <property type="match status" value="1"/>
</dbReference>
<dbReference type="Pfam" id="PF14791">
    <property type="entry name" value="DNA_pol_B_thumb"/>
    <property type="match status" value="1"/>
</dbReference>
<gene>
    <name evidence="25" type="ORF">AS592_02870</name>
</gene>
<dbReference type="Pfam" id="PF14792">
    <property type="entry name" value="DNA_pol_B_palm"/>
    <property type="match status" value="1"/>
</dbReference>
<evidence type="ECO:0000256" key="5">
    <source>
        <dbReference type="ARBA" id="ARBA00020020"/>
    </source>
</evidence>
<dbReference type="InterPro" id="IPR022311">
    <property type="entry name" value="PolX-like"/>
</dbReference>
<evidence type="ECO:0000259" key="23">
    <source>
        <dbReference type="SMART" id="SM00481"/>
    </source>
</evidence>
<dbReference type="Pfam" id="PF14520">
    <property type="entry name" value="HHH_5"/>
    <property type="match status" value="1"/>
</dbReference>
<accession>A0A151CIH6</accession>
<dbReference type="InterPro" id="IPR003583">
    <property type="entry name" value="Hlx-hairpin-Hlx_DNA-bd_motif"/>
</dbReference>
<dbReference type="NCBIfam" id="NF006375">
    <property type="entry name" value="PRK08609.1"/>
    <property type="match status" value="1"/>
</dbReference>
<feature type="domain" description="Helix-hairpin-helix DNA-binding motif class 1" evidence="22">
    <location>
        <begin position="94"/>
        <end position="113"/>
    </location>
</feature>
<evidence type="ECO:0000259" key="22">
    <source>
        <dbReference type="SMART" id="SM00278"/>
    </source>
</evidence>
<organism evidence="25 26">
    <name type="scientific">Sulfurovum riftiae</name>
    <dbReference type="NCBI Taxonomy" id="1630136"/>
    <lineage>
        <taxon>Bacteria</taxon>
        <taxon>Pseudomonadati</taxon>
        <taxon>Campylobacterota</taxon>
        <taxon>Epsilonproteobacteria</taxon>
        <taxon>Campylobacterales</taxon>
        <taxon>Sulfurovaceae</taxon>
        <taxon>Sulfurovum</taxon>
    </lineage>
</organism>
<dbReference type="PANTHER" id="PTHR36928:SF1">
    <property type="entry name" value="PHOSPHATASE YCDX-RELATED"/>
    <property type="match status" value="1"/>
</dbReference>
<dbReference type="SMART" id="SM00278">
    <property type="entry name" value="HhH1"/>
    <property type="match status" value="3"/>
</dbReference>
<dbReference type="InterPro" id="IPR003141">
    <property type="entry name" value="Pol/His_phosphatase_N"/>
</dbReference>
<dbReference type="SUPFAM" id="SSF81301">
    <property type="entry name" value="Nucleotidyltransferase"/>
    <property type="match status" value="1"/>
</dbReference>
<evidence type="ECO:0000256" key="13">
    <source>
        <dbReference type="ARBA" id="ARBA00022932"/>
    </source>
</evidence>
<dbReference type="FunFam" id="3.20.20.140:FF:000047">
    <property type="entry name" value="PHP domain-containing protein"/>
    <property type="match status" value="1"/>
</dbReference>
<dbReference type="OrthoDB" id="9808747at2"/>
<comment type="catalytic activity">
    <reaction evidence="21">
        <text>DNA(n) + a 2'-deoxyribonucleoside 5'-triphosphate = DNA(n+1) + diphosphate</text>
        <dbReference type="Rhea" id="RHEA:22508"/>
        <dbReference type="Rhea" id="RHEA-COMP:17339"/>
        <dbReference type="Rhea" id="RHEA-COMP:17340"/>
        <dbReference type="ChEBI" id="CHEBI:33019"/>
        <dbReference type="ChEBI" id="CHEBI:61560"/>
        <dbReference type="ChEBI" id="CHEBI:173112"/>
        <dbReference type="EC" id="2.7.7.7"/>
    </reaction>
</comment>
<keyword evidence="6" id="KW-0488">Methylation</keyword>
<dbReference type="InterPro" id="IPR016195">
    <property type="entry name" value="Pol/histidinol_Pase-like"/>
</dbReference>
<dbReference type="Gene3D" id="3.30.210.10">
    <property type="entry name" value="DNA polymerase, thumb domain"/>
    <property type="match status" value="1"/>
</dbReference>